<keyword evidence="1" id="KW-0732">Signal</keyword>
<feature type="domain" description="DUF4142" evidence="2">
    <location>
        <begin position="141"/>
        <end position="201"/>
    </location>
</feature>
<reference evidence="4" key="1">
    <citation type="journal article" date="2023" name="Mar. Drugs">
        <title>Gemmata algarum, a Novel Planctomycete Isolated from an Algal Mat, Displays Antimicrobial Activity.</title>
        <authorList>
            <person name="Kumar G."/>
            <person name="Kallscheuer N."/>
            <person name="Kashif M."/>
            <person name="Ahamad S."/>
            <person name="Jagadeeshwari U."/>
            <person name="Pannikurungottu S."/>
            <person name="Haufschild T."/>
            <person name="Kabuu M."/>
            <person name="Sasikala C."/>
            <person name="Jogler C."/>
            <person name="Ramana C."/>
        </authorList>
    </citation>
    <scope>NUCLEOTIDE SEQUENCE [LARGE SCALE GENOMIC DNA]</scope>
    <source>
        <strain evidence="4">JC673</strain>
    </source>
</reference>
<organism evidence="3 4">
    <name type="scientific">Gemmata algarum</name>
    <dbReference type="NCBI Taxonomy" id="2975278"/>
    <lineage>
        <taxon>Bacteria</taxon>
        <taxon>Pseudomonadati</taxon>
        <taxon>Planctomycetota</taxon>
        <taxon>Planctomycetia</taxon>
        <taxon>Gemmatales</taxon>
        <taxon>Gemmataceae</taxon>
        <taxon>Gemmata</taxon>
    </lineage>
</organism>
<protein>
    <submittedName>
        <fullName evidence="3">DUF4142 domain-containing protein</fullName>
    </submittedName>
</protein>
<evidence type="ECO:0000313" key="4">
    <source>
        <dbReference type="Proteomes" id="UP001272242"/>
    </source>
</evidence>
<dbReference type="PANTHER" id="PTHR38593">
    <property type="entry name" value="BLR2558 PROTEIN"/>
    <property type="match status" value="1"/>
</dbReference>
<feature type="chain" id="PRO_5046118866" evidence="1">
    <location>
        <begin position="23"/>
        <end position="212"/>
    </location>
</feature>
<sequence>MSWTRRNALAALPAAAFLPAFAGAQPTAQPIAAPPKDPLLAPCLLIGGRKQIENCSYALKKLQSDEAKAFAKAEIDEHETIKKNLKGLGYDYPVTAAPGTQPNQPTAWSVTAGAAKLPTEAAAMVAVDHEVADRCILNYRSEMDKLSGKEFDKRFIGHQLDEHMTLLDKVQTFRRHASPKMETVLADGQKTIETHIATLKRIMAGLDKGKAE</sequence>
<dbReference type="InterPro" id="IPR006311">
    <property type="entry name" value="TAT_signal"/>
</dbReference>
<gene>
    <name evidence="3" type="ORF">R5W23_004107</name>
</gene>
<dbReference type="PANTHER" id="PTHR38593:SF1">
    <property type="entry name" value="BLR2558 PROTEIN"/>
    <property type="match status" value="1"/>
</dbReference>
<accession>A0ABU5F4Y6</accession>
<dbReference type="PROSITE" id="PS51318">
    <property type="entry name" value="TAT"/>
    <property type="match status" value="1"/>
</dbReference>
<comment type="caution">
    <text evidence="3">The sequence shown here is derived from an EMBL/GenBank/DDBJ whole genome shotgun (WGS) entry which is preliminary data.</text>
</comment>
<dbReference type="RefSeq" id="WP_320688950.1">
    <property type="nucleotide sequence ID" value="NZ_JAXBLV010000219.1"/>
</dbReference>
<keyword evidence="4" id="KW-1185">Reference proteome</keyword>
<proteinExistence type="predicted"/>
<evidence type="ECO:0000259" key="2">
    <source>
        <dbReference type="Pfam" id="PF13628"/>
    </source>
</evidence>
<dbReference type="Gene3D" id="1.20.1260.10">
    <property type="match status" value="1"/>
</dbReference>
<dbReference type="Proteomes" id="UP001272242">
    <property type="component" value="Unassembled WGS sequence"/>
</dbReference>
<dbReference type="Pfam" id="PF13628">
    <property type="entry name" value="DUF4142"/>
    <property type="match status" value="1"/>
</dbReference>
<dbReference type="EMBL" id="JAXBLV010000219">
    <property type="protein sequence ID" value="MDY3562641.1"/>
    <property type="molecule type" value="Genomic_DNA"/>
</dbReference>
<name>A0ABU5F4Y6_9BACT</name>
<evidence type="ECO:0000313" key="3">
    <source>
        <dbReference type="EMBL" id="MDY3562641.1"/>
    </source>
</evidence>
<dbReference type="InterPro" id="IPR025419">
    <property type="entry name" value="DUF4142"/>
</dbReference>
<evidence type="ECO:0000256" key="1">
    <source>
        <dbReference type="SAM" id="SignalP"/>
    </source>
</evidence>
<dbReference type="InterPro" id="IPR012347">
    <property type="entry name" value="Ferritin-like"/>
</dbReference>
<feature type="signal peptide" evidence="1">
    <location>
        <begin position="1"/>
        <end position="22"/>
    </location>
</feature>